<organism evidence="8 9">
    <name type="scientific">Bosea rubneri</name>
    <dbReference type="NCBI Taxonomy" id="3075434"/>
    <lineage>
        <taxon>Bacteria</taxon>
        <taxon>Pseudomonadati</taxon>
        <taxon>Pseudomonadota</taxon>
        <taxon>Alphaproteobacteria</taxon>
        <taxon>Hyphomicrobiales</taxon>
        <taxon>Boseaceae</taxon>
        <taxon>Bosea</taxon>
    </lineage>
</organism>
<feature type="transmembrane region" description="Helical" evidence="6">
    <location>
        <begin position="293"/>
        <end position="317"/>
    </location>
</feature>
<accession>A0ABU3SBB9</accession>
<dbReference type="PANTHER" id="PTHR35007:SF1">
    <property type="entry name" value="PILUS ASSEMBLY PROTEIN"/>
    <property type="match status" value="1"/>
</dbReference>
<keyword evidence="5 6" id="KW-0472">Membrane</keyword>
<evidence type="ECO:0000313" key="8">
    <source>
        <dbReference type="EMBL" id="MDU0342011.1"/>
    </source>
</evidence>
<evidence type="ECO:0000313" key="9">
    <source>
        <dbReference type="Proteomes" id="UP001254257"/>
    </source>
</evidence>
<comment type="caution">
    <text evidence="8">The sequence shown here is derived from an EMBL/GenBank/DDBJ whole genome shotgun (WGS) entry which is preliminary data.</text>
</comment>
<keyword evidence="3 6" id="KW-0812">Transmembrane</keyword>
<evidence type="ECO:0000256" key="4">
    <source>
        <dbReference type="ARBA" id="ARBA00022989"/>
    </source>
</evidence>
<reference evidence="8 9" key="1">
    <citation type="submission" date="2023-09" db="EMBL/GenBank/DDBJ databases">
        <title>Whole genome shotgun sequencing (WGS) of Bosea sp. ZW T0_25, isolated from stored onions (Allium cepa).</title>
        <authorList>
            <person name="Stoll D.A."/>
            <person name="Huch M."/>
        </authorList>
    </citation>
    <scope>NUCLEOTIDE SEQUENCE [LARGE SCALE GENOMIC DNA]</scope>
    <source>
        <strain evidence="8 9">ZW T0_25</strain>
    </source>
</reference>
<proteinExistence type="predicted"/>
<comment type="subcellular location">
    <subcellularLocation>
        <location evidence="1">Cell membrane</location>
        <topology evidence="1">Multi-pass membrane protein</topology>
    </subcellularLocation>
</comment>
<feature type="transmembrane region" description="Helical" evidence="6">
    <location>
        <begin position="99"/>
        <end position="117"/>
    </location>
</feature>
<keyword evidence="4 6" id="KW-1133">Transmembrane helix</keyword>
<keyword evidence="9" id="KW-1185">Reference proteome</keyword>
<dbReference type="EMBL" id="JAWDID010000032">
    <property type="protein sequence ID" value="MDU0342011.1"/>
    <property type="molecule type" value="Genomic_DNA"/>
</dbReference>
<sequence>MDYGLIAAALLAAISAGGVAYALLYPSLSGQARAERRRKEFASPVVTRATADREAQNRAKRGQVAQSLKDIENREKARNKATLEVRIQQAGLSWSRRQYFIFAAITAAVAGLAMLIASGNGVLGLAGLVVGALGLPSFYLSFRRKKRLKRFSNEFPNAIDIIVRGIKSGLPLNDCLRIIASEAQEPVRTEFRLIVESQTLGLSLTDAATKLFERMPCAEANFFGIVLAIQQKTGGNLAETLANLSRVIRERRKMRDKIAAVSMEAKASAAIIGSLPVVVALLVYVTSPRYIELLWLTSTGQIALAAGLVWMTIGVIVMKNMINFDI</sequence>
<dbReference type="InterPro" id="IPR018076">
    <property type="entry name" value="T2SS_GspF_dom"/>
</dbReference>
<evidence type="ECO:0000256" key="6">
    <source>
        <dbReference type="SAM" id="Phobius"/>
    </source>
</evidence>
<evidence type="ECO:0000256" key="3">
    <source>
        <dbReference type="ARBA" id="ARBA00022692"/>
    </source>
</evidence>
<evidence type="ECO:0000256" key="1">
    <source>
        <dbReference type="ARBA" id="ARBA00004651"/>
    </source>
</evidence>
<feature type="domain" description="Type II secretion system protein GspF" evidence="7">
    <location>
        <begin position="160"/>
        <end position="283"/>
    </location>
</feature>
<protein>
    <submittedName>
        <fullName evidence="8">Type II secretion system F family protein</fullName>
    </submittedName>
</protein>
<dbReference type="RefSeq" id="WP_316019810.1">
    <property type="nucleotide sequence ID" value="NZ_JAWDID010000032.1"/>
</dbReference>
<dbReference type="Gene3D" id="1.20.81.30">
    <property type="entry name" value="Type II secretion system (T2SS), domain F"/>
    <property type="match status" value="1"/>
</dbReference>
<dbReference type="PANTHER" id="PTHR35007">
    <property type="entry name" value="INTEGRAL MEMBRANE PROTEIN-RELATED"/>
    <property type="match status" value="1"/>
</dbReference>
<evidence type="ECO:0000256" key="5">
    <source>
        <dbReference type="ARBA" id="ARBA00023136"/>
    </source>
</evidence>
<feature type="transmembrane region" description="Helical" evidence="6">
    <location>
        <begin position="267"/>
        <end position="287"/>
    </location>
</feature>
<dbReference type="Pfam" id="PF00482">
    <property type="entry name" value="T2SSF"/>
    <property type="match status" value="1"/>
</dbReference>
<evidence type="ECO:0000259" key="7">
    <source>
        <dbReference type="Pfam" id="PF00482"/>
    </source>
</evidence>
<gene>
    <name evidence="8" type="ORF">RKE40_19115</name>
</gene>
<evidence type="ECO:0000256" key="2">
    <source>
        <dbReference type="ARBA" id="ARBA00022475"/>
    </source>
</evidence>
<feature type="transmembrane region" description="Helical" evidence="6">
    <location>
        <begin position="6"/>
        <end position="28"/>
    </location>
</feature>
<feature type="transmembrane region" description="Helical" evidence="6">
    <location>
        <begin position="123"/>
        <end position="142"/>
    </location>
</feature>
<dbReference type="InterPro" id="IPR042094">
    <property type="entry name" value="T2SS_GspF_sf"/>
</dbReference>
<name>A0ABU3SBB9_9HYPH</name>
<dbReference type="Proteomes" id="UP001254257">
    <property type="component" value="Unassembled WGS sequence"/>
</dbReference>
<keyword evidence="2" id="KW-1003">Cell membrane</keyword>